<dbReference type="Proteomes" id="UP001217089">
    <property type="component" value="Unassembled WGS sequence"/>
</dbReference>
<accession>A0ABQ9E3U0</accession>
<name>A0ABQ9E3U0_TEGGR</name>
<dbReference type="PANTHER" id="PTHR10997">
    <property type="entry name" value="IMPORTIN-7, 8, 11"/>
    <property type="match status" value="1"/>
</dbReference>
<evidence type="ECO:0000256" key="2">
    <source>
        <dbReference type="ARBA" id="ARBA00022490"/>
    </source>
</evidence>
<evidence type="ECO:0000313" key="5">
    <source>
        <dbReference type="Proteomes" id="UP001217089"/>
    </source>
</evidence>
<evidence type="ECO:0000256" key="3">
    <source>
        <dbReference type="ARBA" id="ARBA00022927"/>
    </source>
</evidence>
<reference evidence="4 5" key="1">
    <citation type="submission" date="2022-12" db="EMBL/GenBank/DDBJ databases">
        <title>Chromosome-level genome of Tegillarca granosa.</title>
        <authorList>
            <person name="Kim J."/>
        </authorList>
    </citation>
    <scope>NUCLEOTIDE SEQUENCE [LARGE SCALE GENOMIC DNA]</scope>
    <source>
        <strain evidence="4">Teg-2019</strain>
        <tissue evidence="4">Adductor muscle</tissue>
    </source>
</reference>
<dbReference type="PANTHER" id="PTHR10997:SF18">
    <property type="entry name" value="D-IMPORTIN 7_RANBP7"/>
    <property type="match status" value="1"/>
</dbReference>
<evidence type="ECO:0000256" key="1">
    <source>
        <dbReference type="ARBA" id="ARBA00004496"/>
    </source>
</evidence>
<evidence type="ECO:0000313" key="4">
    <source>
        <dbReference type="EMBL" id="KAJ8298844.1"/>
    </source>
</evidence>
<dbReference type="EMBL" id="JARBDR010000921">
    <property type="protein sequence ID" value="KAJ8298844.1"/>
    <property type="molecule type" value="Genomic_DNA"/>
</dbReference>
<protein>
    <submittedName>
        <fullName evidence="4">Uncharacterized protein</fullName>
    </submittedName>
</protein>
<dbReference type="Gene3D" id="1.25.10.10">
    <property type="entry name" value="Leucine-rich Repeat Variant"/>
    <property type="match status" value="1"/>
</dbReference>
<dbReference type="InterPro" id="IPR011989">
    <property type="entry name" value="ARM-like"/>
</dbReference>
<comment type="caution">
    <text evidence="4">The sequence shown here is derived from an EMBL/GenBank/DDBJ whole genome shotgun (WGS) entry which is preliminary data.</text>
</comment>
<sequence length="431" mass="50276">MKYKRPDERKVLDDAMVHMLPMIYQRCLSLMPDQSEAAVLIQKQILKIYYAFIQNFLPMEVVTKEQTLQIDEEERPQLAWWKIKKWAVHILARVFERYGSPGNTTKEYNNFSEWYLKAFSGGIIQVLLKLLDQYRQKMYVAPRVLQQAINYLNQGVGHALSWKFMKPHIHQIVQEVIFPLMCHSDEDDELWNTDPQEYIRIKYDVFEDFLSPVMAAQTLFYTAASKRKEVLQKAMGFCMQVLTQPSINPRQKDGGLHMIGAVAEVLLKRKIYKDQAEMMLTSHVFPEFTSEHGYLRARACWVLRHFCELKFRNEANLVQALEYTRTCLCNDKDMPVRVEAAIALQMLITEQEKAKDCMRPHATTFAQVIDADVDSAEEKAITALGILNTMETILTVMEEQKEKNIMVRNIILHVVPSFVELVLQRLTREVT</sequence>
<proteinExistence type="predicted"/>
<keyword evidence="3" id="KW-0813">Transport</keyword>
<comment type="subcellular location">
    <subcellularLocation>
        <location evidence="1">Cytoplasm</location>
    </subcellularLocation>
</comment>
<gene>
    <name evidence="4" type="ORF">KUTeg_022904</name>
</gene>
<keyword evidence="5" id="KW-1185">Reference proteome</keyword>
<keyword evidence="2" id="KW-0963">Cytoplasm</keyword>
<keyword evidence="3" id="KW-0653">Protein transport</keyword>
<organism evidence="4 5">
    <name type="scientific">Tegillarca granosa</name>
    <name type="common">Malaysian cockle</name>
    <name type="synonym">Anadara granosa</name>
    <dbReference type="NCBI Taxonomy" id="220873"/>
    <lineage>
        <taxon>Eukaryota</taxon>
        <taxon>Metazoa</taxon>
        <taxon>Spiralia</taxon>
        <taxon>Lophotrochozoa</taxon>
        <taxon>Mollusca</taxon>
        <taxon>Bivalvia</taxon>
        <taxon>Autobranchia</taxon>
        <taxon>Pteriomorphia</taxon>
        <taxon>Arcoida</taxon>
        <taxon>Arcoidea</taxon>
        <taxon>Arcidae</taxon>
        <taxon>Tegillarca</taxon>
    </lineage>
</organism>
<dbReference type="InterPro" id="IPR016024">
    <property type="entry name" value="ARM-type_fold"/>
</dbReference>
<dbReference type="SUPFAM" id="SSF48371">
    <property type="entry name" value="ARM repeat"/>
    <property type="match status" value="1"/>
</dbReference>